<dbReference type="Proteomes" id="UP000324222">
    <property type="component" value="Unassembled WGS sequence"/>
</dbReference>
<sequence length="91" mass="10231">MERWMGGRTITAPSTTTTSATIHHTASPRRILIQTAKPITPRPEHRSPKETRINLALSFFGSTSCRPRRRDDCSHPSFTPLFMGALLSRNL</sequence>
<evidence type="ECO:0000256" key="1">
    <source>
        <dbReference type="SAM" id="MobiDB-lite"/>
    </source>
</evidence>
<keyword evidence="3" id="KW-1185">Reference proteome</keyword>
<organism evidence="2 3">
    <name type="scientific">Portunus trituberculatus</name>
    <name type="common">Swimming crab</name>
    <name type="synonym">Neptunus trituberculatus</name>
    <dbReference type="NCBI Taxonomy" id="210409"/>
    <lineage>
        <taxon>Eukaryota</taxon>
        <taxon>Metazoa</taxon>
        <taxon>Ecdysozoa</taxon>
        <taxon>Arthropoda</taxon>
        <taxon>Crustacea</taxon>
        <taxon>Multicrustacea</taxon>
        <taxon>Malacostraca</taxon>
        <taxon>Eumalacostraca</taxon>
        <taxon>Eucarida</taxon>
        <taxon>Decapoda</taxon>
        <taxon>Pleocyemata</taxon>
        <taxon>Brachyura</taxon>
        <taxon>Eubrachyura</taxon>
        <taxon>Portunoidea</taxon>
        <taxon>Portunidae</taxon>
        <taxon>Portuninae</taxon>
        <taxon>Portunus</taxon>
    </lineage>
</organism>
<name>A0A5B7CMJ4_PORTR</name>
<feature type="region of interest" description="Disordered" evidence="1">
    <location>
        <begin position="1"/>
        <end position="25"/>
    </location>
</feature>
<evidence type="ECO:0000313" key="3">
    <source>
        <dbReference type="Proteomes" id="UP000324222"/>
    </source>
</evidence>
<evidence type="ECO:0000313" key="2">
    <source>
        <dbReference type="EMBL" id="MPC09944.1"/>
    </source>
</evidence>
<proteinExistence type="predicted"/>
<protein>
    <submittedName>
        <fullName evidence="2">Uncharacterized protein</fullName>
    </submittedName>
</protein>
<accession>A0A5B7CMJ4</accession>
<reference evidence="2 3" key="1">
    <citation type="submission" date="2019-05" db="EMBL/GenBank/DDBJ databases">
        <title>Another draft genome of Portunus trituberculatus and its Hox gene families provides insights of decapod evolution.</title>
        <authorList>
            <person name="Jeong J.-H."/>
            <person name="Song I."/>
            <person name="Kim S."/>
            <person name="Choi T."/>
            <person name="Kim D."/>
            <person name="Ryu S."/>
            <person name="Kim W."/>
        </authorList>
    </citation>
    <scope>NUCLEOTIDE SEQUENCE [LARGE SCALE GENOMIC DNA]</scope>
    <source>
        <tissue evidence="2">Muscle</tissue>
    </source>
</reference>
<dbReference type="EMBL" id="VSRR010000094">
    <property type="protein sequence ID" value="MPC09944.1"/>
    <property type="molecule type" value="Genomic_DNA"/>
</dbReference>
<gene>
    <name evidence="2" type="ORF">E2C01_002565</name>
</gene>
<dbReference type="AlphaFoldDB" id="A0A5B7CMJ4"/>
<comment type="caution">
    <text evidence="2">The sequence shown here is derived from an EMBL/GenBank/DDBJ whole genome shotgun (WGS) entry which is preliminary data.</text>
</comment>
<feature type="compositionally biased region" description="Low complexity" evidence="1">
    <location>
        <begin position="9"/>
        <end position="25"/>
    </location>
</feature>